<proteinExistence type="predicted"/>
<keyword evidence="2" id="KW-0436">Ligase</keyword>
<dbReference type="InterPro" id="IPR045864">
    <property type="entry name" value="aa-tRNA-synth_II/BPL/LPL"/>
</dbReference>
<dbReference type="SUPFAM" id="SSF55681">
    <property type="entry name" value="Class II aaRS and biotin synthetases"/>
    <property type="match status" value="1"/>
</dbReference>
<feature type="non-terminal residue" evidence="2">
    <location>
        <position position="124"/>
    </location>
</feature>
<feature type="non-terminal residue" evidence="2">
    <location>
        <position position="1"/>
    </location>
</feature>
<protein>
    <submittedName>
        <fullName evidence="2">Phenylalanine--tRNA ligase subunit beta</fullName>
    </submittedName>
</protein>
<dbReference type="EMBL" id="JAAGYU010001436">
    <property type="protein sequence ID" value="NEL80301.1"/>
    <property type="molecule type" value="Genomic_DNA"/>
</dbReference>
<dbReference type="Pfam" id="PF17759">
    <property type="entry name" value="tRNA_synthFbeta"/>
    <property type="match status" value="1"/>
</dbReference>
<dbReference type="PANTHER" id="PTHR10947">
    <property type="entry name" value="PHENYLALANYL-TRNA SYNTHETASE BETA CHAIN AND LEUCINE-RICH REPEAT-CONTAINING PROTEIN 47"/>
    <property type="match status" value="1"/>
</dbReference>
<gene>
    <name evidence="2" type="ORF">G3W61_29120</name>
</gene>
<dbReference type="Proteomes" id="UP000471082">
    <property type="component" value="Unassembled WGS sequence"/>
</dbReference>
<dbReference type="PANTHER" id="PTHR10947:SF0">
    <property type="entry name" value="PHENYLALANINE--TRNA LIGASE BETA SUBUNIT"/>
    <property type="match status" value="1"/>
</dbReference>
<dbReference type="Gene3D" id="3.30.930.10">
    <property type="entry name" value="Bira Bifunctional Protein, Domain 2"/>
    <property type="match status" value="1"/>
</dbReference>
<name>A0A7X5SBW8_XANPE</name>
<sequence length="124" mass="13605">EDLIEELARIHGYDRVPTTLPGGASRIAMPSETQLDELSVRRQLVARELQETINYAFVDATLLERWQLTDGLVPLANPLSAELAIMRPRLLPGLVATLGRNAARQAGRVRLFELGKVFAAASDA</sequence>
<accession>A0A7X5SBW8</accession>
<evidence type="ECO:0000313" key="3">
    <source>
        <dbReference type="Proteomes" id="UP000471082"/>
    </source>
</evidence>
<dbReference type="InterPro" id="IPR045060">
    <property type="entry name" value="Phe-tRNA-ligase_IIc_bsu"/>
</dbReference>
<comment type="caution">
    <text evidence="2">The sequence shown here is derived from an EMBL/GenBank/DDBJ whole genome shotgun (WGS) entry which is preliminary data.</text>
</comment>
<reference evidence="2 3" key="1">
    <citation type="submission" date="2019-11" db="EMBL/GenBank/DDBJ databases">
        <title>Genome-resolved metagenomics to study the prevalence of co-infection and intraspecific heterogeneity among plant pathogen metapopulations.</title>
        <authorList>
            <person name="Newberry E."/>
            <person name="Bhandari R."/>
            <person name="Kemble J."/>
            <person name="Sikora E."/>
            <person name="Potnis N."/>
        </authorList>
    </citation>
    <scope>NUCLEOTIDE SEQUENCE [LARGE SCALE GENOMIC DNA]</scope>
    <source>
        <strain evidence="2">Xp_Tom_Tuscaloosa_18b</strain>
    </source>
</reference>
<dbReference type="AlphaFoldDB" id="A0A7X5SBW8"/>
<feature type="domain" description="Phenylalanyl tRNA synthetase beta chain core" evidence="1">
    <location>
        <begin position="17"/>
        <end position="121"/>
    </location>
</feature>
<organism evidence="2 3">
    <name type="scientific">Xanthomonas perforans</name>
    <dbReference type="NCBI Taxonomy" id="442694"/>
    <lineage>
        <taxon>Bacteria</taxon>
        <taxon>Pseudomonadati</taxon>
        <taxon>Pseudomonadota</taxon>
        <taxon>Gammaproteobacteria</taxon>
        <taxon>Lysobacterales</taxon>
        <taxon>Lysobacteraceae</taxon>
        <taxon>Xanthomonas</taxon>
    </lineage>
</organism>
<dbReference type="InterPro" id="IPR041616">
    <property type="entry name" value="PheRS_beta_core"/>
</dbReference>
<dbReference type="GO" id="GO:0009328">
    <property type="term" value="C:phenylalanine-tRNA ligase complex"/>
    <property type="evidence" value="ECO:0007669"/>
    <property type="project" value="TreeGrafter"/>
</dbReference>
<dbReference type="GO" id="GO:0004826">
    <property type="term" value="F:phenylalanine-tRNA ligase activity"/>
    <property type="evidence" value="ECO:0007669"/>
    <property type="project" value="InterPro"/>
</dbReference>
<evidence type="ECO:0000313" key="2">
    <source>
        <dbReference type="EMBL" id="NEL80301.1"/>
    </source>
</evidence>
<dbReference type="GO" id="GO:0006432">
    <property type="term" value="P:phenylalanyl-tRNA aminoacylation"/>
    <property type="evidence" value="ECO:0007669"/>
    <property type="project" value="InterPro"/>
</dbReference>
<evidence type="ECO:0000259" key="1">
    <source>
        <dbReference type="Pfam" id="PF17759"/>
    </source>
</evidence>